<accession>A0A0K2D1A2</accession>
<dbReference type="Proteomes" id="UP000204647">
    <property type="component" value="Segment"/>
</dbReference>
<keyword evidence="3" id="KW-1185">Reference proteome</keyword>
<dbReference type="RefSeq" id="YP_009206357.1">
    <property type="nucleotide sequence ID" value="NC_028887.1"/>
</dbReference>
<dbReference type="GeneID" id="26633065"/>
<organism evidence="2 3">
    <name type="scientific">Bacillus phage AvesoBmore</name>
    <dbReference type="NCBI Taxonomy" id="1698451"/>
    <lineage>
        <taxon>Viruses</taxon>
        <taxon>Duplodnaviria</taxon>
        <taxon>Heunggongvirae</taxon>
        <taxon>Uroviricota</taxon>
        <taxon>Caudoviricetes</taxon>
        <taxon>Herelleviridae</taxon>
        <taxon>Bastillevirinae</taxon>
        <taxon>Bequatrovirus</taxon>
        <taxon>Bequatrovirus avesobmore</taxon>
    </lineage>
</organism>
<dbReference type="GeneID" id="26633036"/>
<protein>
    <submittedName>
        <fullName evidence="2">Uncharacterized protein</fullName>
    </submittedName>
</protein>
<sequence length="203" mass="23486">MKKVNAHAMELGLEVIVETKGGFTIEGKIIDYTMSRNYIWVENKVDIYQINTEVDSVFEASAMHVPADMVESYQAVLEEDSEEYIRANSHTLPAEDVLTMKELKSKIKEELKKPEYRRADIESVKVAVFNSSEGSVRIDGEWIENIECWDCEVHIELDNGEPVFETFGTFYNEEDAVKYARDMRVKLNRATYDITDKVWVYTC</sequence>
<dbReference type="OrthoDB" id="15155at10239"/>
<name>A0A0K2D1A2_9CAUD</name>
<dbReference type="EMBL" id="KT307976">
    <property type="protein sequence ID" value="ALA13467.1"/>
    <property type="molecule type" value="Genomic_DNA"/>
</dbReference>
<gene>
    <name evidence="2" type="ORF">AVESOBMORE_2</name>
    <name evidence="1" type="ORF">AVESOBMORE_298</name>
</gene>
<evidence type="ECO:0000313" key="2">
    <source>
        <dbReference type="EMBL" id="ALA13467.1"/>
    </source>
</evidence>
<evidence type="ECO:0000313" key="1">
    <source>
        <dbReference type="EMBL" id="ALA13437.1"/>
    </source>
</evidence>
<evidence type="ECO:0000313" key="3">
    <source>
        <dbReference type="Proteomes" id="UP000204647"/>
    </source>
</evidence>
<dbReference type="EMBL" id="KT307976">
    <property type="protein sequence ID" value="ALA13437.1"/>
    <property type="molecule type" value="Genomic_DNA"/>
</dbReference>
<dbReference type="KEGG" id="vg:26633036"/>
<proteinExistence type="predicted"/>
<dbReference type="KEGG" id="vg:26633065"/>
<dbReference type="RefSeq" id="YP_009206653.1">
    <property type="nucleotide sequence ID" value="NC_028887.1"/>
</dbReference>
<reference evidence="2 3" key="1">
    <citation type="journal article" date="2015" name="Genome Announc.">
        <title>Genome Sequences of Two Bacillus cereus Group Bacteriophages, Eyuki and AvesoBmore.</title>
        <authorList>
            <person name="Erill I."/>
            <person name="Caruso S.M."/>
        </authorList>
    </citation>
    <scope>NUCLEOTIDE SEQUENCE [LARGE SCALE GENOMIC DNA]</scope>
</reference>